<gene>
    <name evidence="1" type="ORF">PORY_001804</name>
</gene>
<sequence>MGENTLPKKTLDEIKLLLENIQKNIRNKNYNYEILNLTTDFLEEDFENYSIWNYRRNILKNSVVFNPQYDKTTVQNIILEELQFLNKLIKKHPKVYSVWSHRKWCFENAPFPIWENEKTIIDSILAKDFRNFHIWNYRRYIIFNIEKQNKTSYAKSEFDYTTDIIKKDFSNFSAFHYRTTLISRIIKESSCDYLEKKKFFDKELLLVKSIVYTSPENSSIWLYHNWLLNSISKLNDSLLSDNITVKLDYVNQEIKMVKDLMELEPNKICPMNAYINCNILLPKLFGNSLDISRRNELIKIATDLKKIDFLRKGRYSDLSI</sequence>
<reference evidence="1 2" key="1">
    <citation type="journal article" date="2021" name="Commun. Biol.">
        <title>Genomic insights into the host specific adaptation of the Pneumocystis genus.</title>
        <authorList>
            <person name="Cisse O.H."/>
            <person name="Ma L."/>
            <person name="Dekker J.P."/>
            <person name="Khil P.P."/>
            <person name="Youn J.-H."/>
            <person name="Brenchley J.M."/>
            <person name="Blair R."/>
            <person name="Pahar B."/>
            <person name="Chabe M."/>
            <person name="Van Rompay K.K.A."/>
            <person name="Keesler R."/>
            <person name="Sukura A."/>
            <person name="Hirsch V."/>
            <person name="Kutty G."/>
            <person name="Liu Y."/>
            <person name="Peng L."/>
            <person name="Chen J."/>
            <person name="Song J."/>
            <person name="Weissenbacher-Lang C."/>
            <person name="Xu J."/>
            <person name="Upham N.S."/>
            <person name="Stajich J.E."/>
            <person name="Cuomo C.A."/>
            <person name="Cushion M.T."/>
            <person name="Kovacs J.A."/>
        </authorList>
    </citation>
    <scope>NUCLEOTIDE SEQUENCE [LARGE SCALE GENOMIC DNA]</scope>
    <source>
        <strain evidence="1 2">RABM</strain>
    </source>
</reference>
<name>A0ACB7CB29_9ASCO</name>
<evidence type="ECO:0000313" key="2">
    <source>
        <dbReference type="Proteomes" id="UP000768646"/>
    </source>
</evidence>
<protein>
    <submittedName>
        <fullName evidence="1">Uncharacterized protein</fullName>
    </submittedName>
</protein>
<organism evidence="1 2">
    <name type="scientific">Pneumocystis oryctolagi</name>
    <dbReference type="NCBI Taxonomy" id="42067"/>
    <lineage>
        <taxon>Eukaryota</taxon>
        <taxon>Fungi</taxon>
        <taxon>Dikarya</taxon>
        <taxon>Ascomycota</taxon>
        <taxon>Taphrinomycotina</taxon>
        <taxon>Pneumocystomycetes</taxon>
        <taxon>Pneumocystaceae</taxon>
        <taxon>Pneumocystis</taxon>
    </lineage>
</organism>
<dbReference type="EMBL" id="JABTEG010000006">
    <property type="protein sequence ID" value="KAG4304751.1"/>
    <property type="molecule type" value="Genomic_DNA"/>
</dbReference>
<comment type="caution">
    <text evidence="1">The sequence shown here is derived from an EMBL/GenBank/DDBJ whole genome shotgun (WGS) entry which is preliminary data.</text>
</comment>
<proteinExistence type="predicted"/>
<keyword evidence="2" id="KW-1185">Reference proteome</keyword>
<evidence type="ECO:0000313" key="1">
    <source>
        <dbReference type="EMBL" id="KAG4304751.1"/>
    </source>
</evidence>
<accession>A0ACB7CB29</accession>
<dbReference type="Proteomes" id="UP000768646">
    <property type="component" value="Unassembled WGS sequence"/>
</dbReference>